<dbReference type="PROSITE" id="PS00761">
    <property type="entry name" value="SPASE_I_3"/>
    <property type="match status" value="1"/>
</dbReference>
<gene>
    <name evidence="15" type="primary">lepB</name>
    <name evidence="15" type="ORF">CFK37_16575</name>
</gene>
<evidence type="ECO:0000256" key="11">
    <source>
        <dbReference type="PIRSR" id="PIRSR600223-1"/>
    </source>
</evidence>
<keyword evidence="5" id="KW-1003">Cell membrane</keyword>
<feature type="active site" evidence="11">
    <location>
        <position position="45"/>
    </location>
</feature>
<dbReference type="PROSITE" id="PS00501">
    <property type="entry name" value="SPASE_I_1"/>
    <property type="match status" value="1"/>
</dbReference>
<feature type="transmembrane region" description="Helical" evidence="12">
    <location>
        <begin position="20"/>
        <end position="41"/>
    </location>
</feature>
<dbReference type="InterPro" id="IPR036286">
    <property type="entry name" value="LexA/Signal_pep-like_sf"/>
</dbReference>
<sequence length="178" mass="20494">MSKLVKKDKQKNEWLEWGKAIFIAILLAFFLRTFVFATSIVEGESMVPTLQDGERVIFNKLIYLVDEPERGDVVIIKRPVKNYVKRVIGLPGDTVKFRNHHLYINGEQYEKTFISVDALNHTGNFGPIEVPDDKYFVMGDNRAISKDSRNGLGFINADDIVGRSEFVIYPFDEWSMIK</sequence>
<dbReference type="FunFam" id="2.10.109.10:FF:000008">
    <property type="entry name" value="Signal peptidase I"/>
    <property type="match status" value="1"/>
</dbReference>
<dbReference type="GO" id="GO:0006465">
    <property type="term" value="P:signal peptide processing"/>
    <property type="evidence" value="ECO:0007669"/>
    <property type="project" value="InterPro"/>
</dbReference>
<evidence type="ECO:0000256" key="10">
    <source>
        <dbReference type="ARBA" id="ARBA00023136"/>
    </source>
</evidence>
<comment type="catalytic activity">
    <reaction evidence="1 12">
        <text>Cleavage of hydrophobic, N-terminal signal or leader sequences from secreted and periplasmic proteins.</text>
        <dbReference type="EC" id="3.4.21.89"/>
    </reaction>
</comment>
<evidence type="ECO:0000256" key="5">
    <source>
        <dbReference type="ARBA" id="ARBA00022475"/>
    </source>
</evidence>
<dbReference type="InterPro" id="IPR019758">
    <property type="entry name" value="Pept_S26A_signal_pept_1_CS"/>
</dbReference>
<evidence type="ECO:0000256" key="13">
    <source>
        <dbReference type="RuleBase" id="RU362042"/>
    </source>
</evidence>
<dbReference type="PANTHER" id="PTHR43390:SF1">
    <property type="entry name" value="CHLOROPLAST PROCESSING PEPTIDASE"/>
    <property type="match status" value="1"/>
</dbReference>
<evidence type="ECO:0000256" key="3">
    <source>
        <dbReference type="ARBA" id="ARBA00009370"/>
    </source>
</evidence>
<dbReference type="InterPro" id="IPR019533">
    <property type="entry name" value="Peptidase_S26"/>
</dbReference>
<evidence type="ECO:0000256" key="12">
    <source>
        <dbReference type="RuleBase" id="RU003993"/>
    </source>
</evidence>
<dbReference type="InterPro" id="IPR019756">
    <property type="entry name" value="Pept_S26A_signal_pept_1_Ser-AS"/>
</dbReference>
<evidence type="ECO:0000313" key="16">
    <source>
        <dbReference type="Proteomes" id="UP000198312"/>
    </source>
</evidence>
<organism evidence="15 16">
    <name type="scientific">Virgibacillus phasianinus</name>
    <dbReference type="NCBI Taxonomy" id="2017483"/>
    <lineage>
        <taxon>Bacteria</taxon>
        <taxon>Bacillati</taxon>
        <taxon>Bacillota</taxon>
        <taxon>Bacilli</taxon>
        <taxon>Bacillales</taxon>
        <taxon>Bacillaceae</taxon>
        <taxon>Virgibacillus</taxon>
    </lineage>
</organism>
<protein>
    <recommendedName>
        <fullName evidence="4 12">Signal peptidase I</fullName>
        <ecNumber evidence="4 12">3.4.21.89</ecNumber>
    </recommendedName>
</protein>
<dbReference type="SUPFAM" id="SSF51306">
    <property type="entry name" value="LexA/Signal peptidase"/>
    <property type="match status" value="1"/>
</dbReference>
<reference evidence="15 16" key="1">
    <citation type="submission" date="2017-07" db="EMBL/GenBank/DDBJ databases">
        <title>Virgibacillus sp. LM2416.</title>
        <authorList>
            <person name="Tak E.J."/>
            <person name="Bae J.-W."/>
        </authorList>
    </citation>
    <scope>NUCLEOTIDE SEQUENCE [LARGE SCALE GENOMIC DNA]</scope>
    <source>
        <strain evidence="15 16">LM2416</strain>
    </source>
</reference>
<dbReference type="PROSITE" id="PS00760">
    <property type="entry name" value="SPASE_I_2"/>
    <property type="match status" value="1"/>
</dbReference>
<dbReference type="Gene3D" id="2.10.109.10">
    <property type="entry name" value="Umud Fragment, subunit A"/>
    <property type="match status" value="1"/>
</dbReference>
<dbReference type="EMBL" id="CP022315">
    <property type="protein sequence ID" value="ASK63656.1"/>
    <property type="molecule type" value="Genomic_DNA"/>
</dbReference>
<keyword evidence="9 12" id="KW-1133">Transmembrane helix</keyword>
<dbReference type="PRINTS" id="PR00727">
    <property type="entry name" value="LEADERPTASE"/>
</dbReference>
<name>A0A220U6X7_9BACI</name>
<evidence type="ECO:0000256" key="4">
    <source>
        <dbReference type="ARBA" id="ARBA00013208"/>
    </source>
</evidence>
<keyword evidence="16" id="KW-1185">Reference proteome</keyword>
<feature type="active site" evidence="11">
    <location>
        <position position="85"/>
    </location>
</feature>
<keyword evidence="7 12" id="KW-0812">Transmembrane</keyword>
<evidence type="ECO:0000259" key="14">
    <source>
        <dbReference type="Pfam" id="PF10502"/>
    </source>
</evidence>
<dbReference type="GO" id="GO:0009003">
    <property type="term" value="F:signal peptidase activity"/>
    <property type="evidence" value="ECO:0007669"/>
    <property type="project" value="UniProtKB-EC"/>
</dbReference>
<comment type="subcellular location">
    <subcellularLocation>
        <location evidence="2">Cell membrane</location>
        <topology evidence="2">Single-pass type II membrane protein</topology>
    </subcellularLocation>
    <subcellularLocation>
        <location evidence="13">Membrane</location>
        <topology evidence="13">Single-pass type II membrane protein</topology>
    </subcellularLocation>
</comment>
<evidence type="ECO:0000313" key="15">
    <source>
        <dbReference type="EMBL" id="ASK63656.1"/>
    </source>
</evidence>
<dbReference type="GO" id="GO:0004252">
    <property type="term" value="F:serine-type endopeptidase activity"/>
    <property type="evidence" value="ECO:0007669"/>
    <property type="project" value="InterPro"/>
</dbReference>
<dbReference type="CDD" id="cd06530">
    <property type="entry name" value="S26_SPase_I"/>
    <property type="match status" value="1"/>
</dbReference>
<keyword evidence="10 12" id="KW-0472">Membrane</keyword>
<dbReference type="InterPro" id="IPR019757">
    <property type="entry name" value="Pept_S26A_signal_pept_1_Lys-AS"/>
</dbReference>
<dbReference type="GO" id="GO:0005886">
    <property type="term" value="C:plasma membrane"/>
    <property type="evidence" value="ECO:0007669"/>
    <property type="project" value="UniProtKB-SubCell"/>
</dbReference>
<dbReference type="EC" id="3.4.21.89" evidence="4 12"/>
<evidence type="ECO:0000256" key="1">
    <source>
        <dbReference type="ARBA" id="ARBA00000677"/>
    </source>
</evidence>
<evidence type="ECO:0000256" key="7">
    <source>
        <dbReference type="ARBA" id="ARBA00022692"/>
    </source>
</evidence>
<dbReference type="PANTHER" id="PTHR43390">
    <property type="entry name" value="SIGNAL PEPTIDASE I"/>
    <property type="match status" value="1"/>
</dbReference>
<keyword evidence="6 12" id="KW-0645">Protease</keyword>
<evidence type="ECO:0000256" key="9">
    <source>
        <dbReference type="ARBA" id="ARBA00022989"/>
    </source>
</evidence>
<feature type="domain" description="Peptidase S26" evidence="14">
    <location>
        <begin position="14"/>
        <end position="169"/>
    </location>
</feature>
<dbReference type="Pfam" id="PF10502">
    <property type="entry name" value="Peptidase_S26"/>
    <property type="match status" value="1"/>
</dbReference>
<dbReference type="AlphaFoldDB" id="A0A220U6X7"/>
<evidence type="ECO:0000256" key="8">
    <source>
        <dbReference type="ARBA" id="ARBA00022801"/>
    </source>
</evidence>
<proteinExistence type="inferred from homology"/>
<dbReference type="Proteomes" id="UP000198312">
    <property type="component" value="Chromosome"/>
</dbReference>
<keyword evidence="8 12" id="KW-0378">Hydrolase</keyword>
<dbReference type="OrthoDB" id="9802919at2"/>
<evidence type="ECO:0000256" key="2">
    <source>
        <dbReference type="ARBA" id="ARBA00004401"/>
    </source>
</evidence>
<dbReference type="NCBIfam" id="TIGR02227">
    <property type="entry name" value="sigpep_I_bact"/>
    <property type="match status" value="1"/>
</dbReference>
<comment type="similarity">
    <text evidence="3 13">Belongs to the peptidase S26 family.</text>
</comment>
<evidence type="ECO:0000256" key="6">
    <source>
        <dbReference type="ARBA" id="ARBA00022670"/>
    </source>
</evidence>
<dbReference type="KEGG" id="vil:CFK37_16575"/>
<dbReference type="InterPro" id="IPR000223">
    <property type="entry name" value="Pept_S26A_signal_pept_1"/>
</dbReference>
<accession>A0A220U6X7</accession>